<sequence>MLLGVGAHGPKCGRRVTVGPTRGCVGRPPPSAPHPGLADRRQ</sequence>
<evidence type="ECO:0000313" key="3">
    <source>
        <dbReference type="Proteomes" id="UP000264006"/>
    </source>
</evidence>
<dbReference type="KEGG" id="euz:DVS28_a0796"/>
<feature type="region of interest" description="Disordered" evidence="1">
    <location>
        <begin position="1"/>
        <end position="42"/>
    </location>
</feature>
<proteinExistence type="predicted"/>
<reference evidence="2 3" key="1">
    <citation type="submission" date="2018-09" db="EMBL/GenBank/DDBJ databases">
        <title>Complete genome sequence of Euzebya sp. DY32-46 isolated from seawater of Pacific Ocean.</title>
        <authorList>
            <person name="Xu L."/>
            <person name="Wu Y.-H."/>
            <person name="Xu X.-W."/>
        </authorList>
    </citation>
    <scope>NUCLEOTIDE SEQUENCE [LARGE SCALE GENOMIC DNA]</scope>
    <source>
        <strain evidence="2 3">DY32-46</strain>
    </source>
</reference>
<keyword evidence="3" id="KW-1185">Reference proteome</keyword>
<protein>
    <submittedName>
        <fullName evidence="2">Uncharacterized protein</fullName>
    </submittedName>
</protein>
<organism evidence="2 3">
    <name type="scientific">Euzebya pacifica</name>
    <dbReference type="NCBI Taxonomy" id="1608957"/>
    <lineage>
        <taxon>Bacteria</taxon>
        <taxon>Bacillati</taxon>
        <taxon>Actinomycetota</taxon>
        <taxon>Nitriliruptoria</taxon>
        <taxon>Euzebyales</taxon>
    </lineage>
</organism>
<dbReference type="EMBL" id="CP031165">
    <property type="protein sequence ID" value="AXV05497.1"/>
    <property type="molecule type" value="Genomic_DNA"/>
</dbReference>
<name>A0A346XTF0_9ACTN</name>
<evidence type="ECO:0000256" key="1">
    <source>
        <dbReference type="SAM" id="MobiDB-lite"/>
    </source>
</evidence>
<dbReference type="AlphaFoldDB" id="A0A346XTF0"/>
<dbReference type="Proteomes" id="UP000264006">
    <property type="component" value="Chromosome"/>
</dbReference>
<gene>
    <name evidence="2" type="ORF">DVS28_a0796</name>
</gene>
<accession>A0A346XTF0</accession>
<evidence type="ECO:0000313" key="2">
    <source>
        <dbReference type="EMBL" id="AXV05497.1"/>
    </source>
</evidence>